<evidence type="ECO:0000313" key="4">
    <source>
        <dbReference type="Proteomes" id="UP000199594"/>
    </source>
</evidence>
<sequence length="280" mass="32121">MSENNELLELVSSAGEGPVLFHSDIFKVMGLVGKSSSPKVLLNSHLNFIEKLSSGRGVVLPTFNYDFTKTKVYDVRESESQVGALSDHARRDWSEWRSLTPVFNFCGDKASESLLSKGGQVADGQEVDPFDEASLFNALYENDGVVVMYGAPFQSFTGIHYIEHRSGRPLYRYDKYFPGKVIDWDGKENNVNFKYHVRPLNVHVDYRWRELLDFSISKGAVKEHIRPKVSVYVISFREICDLWVSELSNDPLFLLDEESKKFVEPKLKELGRRFKLEDFE</sequence>
<dbReference type="Pfam" id="PF02522">
    <property type="entry name" value="Antibiotic_NAT"/>
    <property type="match status" value="1"/>
</dbReference>
<protein>
    <recommendedName>
        <fullName evidence="1 2">Aminoglycoside N(3)-acetyltransferase</fullName>
        <ecNumber evidence="2">2.3.1.-</ecNumber>
    </recommendedName>
</protein>
<dbReference type="EMBL" id="FPAQ01000046">
    <property type="protein sequence ID" value="SFT99292.1"/>
    <property type="molecule type" value="Genomic_DNA"/>
</dbReference>
<keyword evidence="2 3" id="KW-0808">Transferase</keyword>
<dbReference type="GO" id="GO:0046353">
    <property type="term" value="F:aminoglycoside 3-N-acetyltransferase activity"/>
    <property type="evidence" value="ECO:0007669"/>
    <property type="project" value="UniProtKB-EC"/>
</dbReference>
<name>A0A1I7CIR0_9GAMM</name>
<dbReference type="InterPro" id="IPR028345">
    <property type="entry name" value="Antibiotic_NAT-like"/>
</dbReference>
<keyword evidence="2" id="KW-0046">Antibiotic resistance</keyword>
<comment type="similarity">
    <text evidence="2">Belongs to the antibiotic N-acetyltransferase family.</text>
</comment>
<dbReference type="AlphaFoldDB" id="A0A1I7CIR0"/>
<dbReference type="SUPFAM" id="SSF110710">
    <property type="entry name" value="TTHA0583/YokD-like"/>
    <property type="match status" value="1"/>
</dbReference>
<dbReference type="GO" id="GO:0046677">
    <property type="term" value="P:response to antibiotic"/>
    <property type="evidence" value="ECO:0007669"/>
    <property type="project" value="UniProtKB-KW"/>
</dbReference>
<dbReference type="InterPro" id="IPR003679">
    <property type="entry name" value="Amioglycoside_AcTrfase"/>
</dbReference>
<dbReference type="Proteomes" id="UP000199594">
    <property type="component" value="Unassembled WGS sequence"/>
</dbReference>
<evidence type="ECO:0000256" key="2">
    <source>
        <dbReference type="RuleBase" id="RU365031"/>
    </source>
</evidence>
<dbReference type="RefSeq" id="WP_089851878.1">
    <property type="nucleotide sequence ID" value="NZ_FPAQ01000046.1"/>
</dbReference>
<accession>A0A1I7CIR0</accession>
<proteinExistence type="inferred from homology"/>
<reference evidence="3 4" key="1">
    <citation type="submission" date="2016-10" db="EMBL/GenBank/DDBJ databases">
        <authorList>
            <person name="de Groot N.N."/>
        </authorList>
    </citation>
    <scope>NUCLEOTIDE SEQUENCE [LARGE SCALE GENOMIC DNA]</scope>
    <source>
        <strain evidence="3 4">CGMCC 1.6493</strain>
    </source>
</reference>
<comment type="catalytic activity">
    <reaction evidence="2">
        <text>a 2-deoxystreptamine antibiotic + acetyl-CoA = an N(3)-acetyl-2-deoxystreptamine antibiotic + CoA + H(+)</text>
        <dbReference type="Rhea" id="RHEA:12665"/>
        <dbReference type="ChEBI" id="CHEBI:15378"/>
        <dbReference type="ChEBI" id="CHEBI:57287"/>
        <dbReference type="ChEBI" id="CHEBI:57288"/>
        <dbReference type="ChEBI" id="CHEBI:57921"/>
        <dbReference type="ChEBI" id="CHEBI:77452"/>
        <dbReference type="EC" id="2.3.1.81"/>
    </reaction>
</comment>
<dbReference type="OrthoDB" id="7330654at2"/>
<keyword evidence="2" id="KW-0012">Acyltransferase</keyword>
<dbReference type="EC" id="2.3.1.-" evidence="2"/>
<gene>
    <name evidence="3" type="ORF">SAMN04487956_14611</name>
</gene>
<evidence type="ECO:0000313" key="3">
    <source>
        <dbReference type="EMBL" id="SFT99292.1"/>
    </source>
</evidence>
<organism evidence="3 4">
    <name type="scientific">Halomonas saccharevitans</name>
    <dbReference type="NCBI Taxonomy" id="416872"/>
    <lineage>
        <taxon>Bacteria</taxon>
        <taxon>Pseudomonadati</taxon>
        <taxon>Pseudomonadota</taxon>
        <taxon>Gammaproteobacteria</taxon>
        <taxon>Oceanospirillales</taxon>
        <taxon>Halomonadaceae</taxon>
        <taxon>Halomonas</taxon>
    </lineage>
</organism>
<evidence type="ECO:0000256" key="1">
    <source>
        <dbReference type="ARBA" id="ARBA00012882"/>
    </source>
</evidence>